<accession>A0A919WLM5</accession>
<dbReference type="AlphaFoldDB" id="A0A919WLM5"/>
<proteinExistence type="predicted"/>
<dbReference type="EMBL" id="BORC01000008">
    <property type="protein sequence ID" value="GIN63869.1"/>
    <property type="molecule type" value="Genomic_DNA"/>
</dbReference>
<dbReference type="SUPFAM" id="SSF53474">
    <property type="entry name" value="alpha/beta-Hydrolases"/>
    <property type="match status" value="1"/>
</dbReference>
<comment type="caution">
    <text evidence="2">The sequence shown here is derived from an EMBL/GenBank/DDBJ whole genome shotgun (WGS) entry which is preliminary data.</text>
</comment>
<dbReference type="PANTHER" id="PTHR43798">
    <property type="entry name" value="MONOACYLGLYCEROL LIPASE"/>
    <property type="match status" value="1"/>
</dbReference>
<feature type="domain" description="AB hydrolase-1" evidence="1">
    <location>
        <begin position="16"/>
        <end position="238"/>
    </location>
</feature>
<evidence type="ECO:0000313" key="2">
    <source>
        <dbReference type="EMBL" id="GIN63869.1"/>
    </source>
</evidence>
<name>A0A919WLM5_9BACI</name>
<dbReference type="InterPro" id="IPR029058">
    <property type="entry name" value="AB_hydrolase_fold"/>
</dbReference>
<dbReference type="Proteomes" id="UP000682111">
    <property type="component" value="Unassembled WGS sequence"/>
</dbReference>
<dbReference type="InterPro" id="IPR050266">
    <property type="entry name" value="AB_hydrolase_sf"/>
</dbReference>
<evidence type="ECO:0000313" key="3">
    <source>
        <dbReference type="Proteomes" id="UP000682111"/>
    </source>
</evidence>
<organism evidence="2 3">
    <name type="scientific">Robertmurraya siralis</name>
    <dbReference type="NCBI Taxonomy" id="77777"/>
    <lineage>
        <taxon>Bacteria</taxon>
        <taxon>Bacillati</taxon>
        <taxon>Bacillota</taxon>
        <taxon>Bacilli</taxon>
        <taxon>Bacillales</taxon>
        <taxon>Bacillaceae</taxon>
        <taxon>Robertmurraya</taxon>
    </lineage>
</organism>
<sequence>MSLYYQEHGDKNAPLIVFLHGGGVSSWMWDKQVQYFKHKHCVTIDLPEQGKSRQSELFSIKSSALKIIELIENIGKGKEITVIGFSLGAQVALQILSLKPQLVDYAMINSALVIPSPLLKKWIKPTIKLTSPLIKNQSFSKLQAKTLYIDQEYFDTYYKESSAMPTETLIRILEENMSFDLPKNFHEAKANILVTVGGREKAVMIKSAKKIVTHNPNCKGVILPNIGHGVSFVKPDYFNQLIESWLTKDSLPQDVQTL</sequence>
<dbReference type="Gene3D" id="3.40.50.1820">
    <property type="entry name" value="alpha/beta hydrolase"/>
    <property type="match status" value="1"/>
</dbReference>
<keyword evidence="2" id="KW-0378">Hydrolase</keyword>
<protein>
    <submittedName>
        <fullName evidence="2">Hydrolase</fullName>
    </submittedName>
</protein>
<dbReference type="Pfam" id="PF12697">
    <property type="entry name" value="Abhydrolase_6"/>
    <property type="match status" value="1"/>
</dbReference>
<dbReference type="InterPro" id="IPR000073">
    <property type="entry name" value="AB_hydrolase_1"/>
</dbReference>
<dbReference type="GO" id="GO:0016787">
    <property type="term" value="F:hydrolase activity"/>
    <property type="evidence" value="ECO:0007669"/>
    <property type="project" value="UniProtKB-KW"/>
</dbReference>
<dbReference type="RefSeq" id="WP_095309603.1">
    <property type="nucleotide sequence ID" value="NZ_BORC01000008.1"/>
</dbReference>
<reference evidence="2" key="1">
    <citation type="submission" date="2021-03" db="EMBL/GenBank/DDBJ databases">
        <title>Antimicrobial resistance genes in bacteria isolated from Japanese honey, and their potential for conferring macrolide and lincosamide resistance in the American foulbrood pathogen Paenibacillus larvae.</title>
        <authorList>
            <person name="Okamoto M."/>
            <person name="Kumagai M."/>
            <person name="Kanamori H."/>
            <person name="Takamatsu D."/>
        </authorList>
    </citation>
    <scope>NUCLEOTIDE SEQUENCE</scope>
    <source>
        <strain evidence="2">J27TS8</strain>
    </source>
</reference>
<keyword evidence="3" id="KW-1185">Reference proteome</keyword>
<gene>
    <name evidence="2" type="ORF">J27TS8_38620</name>
</gene>
<evidence type="ECO:0000259" key="1">
    <source>
        <dbReference type="Pfam" id="PF12697"/>
    </source>
</evidence>